<keyword evidence="8" id="KW-0472">Membrane</keyword>
<dbReference type="InterPro" id="IPR009056">
    <property type="entry name" value="Cyt_c-like_dom"/>
</dbReference>
<comment type="subcellular location">
    <subcellularLocation>
        <location evidence="1">Cell membrane</location>
    </subcellularLocation>
</comment>
<keyword evidence="14" id="KW-1185">Reference proteome</keyword>
<evidence type="ECO:0000259" key="12">
    <source>
        <dbReference type="PROSITE" id="PS51007"/>
    </source>
</evidence>
<evidence type="ECO:0000256" key="7">
    <source>
        <dbReference type="ARBA" id="ARBA00023004"/>
    </source>
</evidence>
<dbReference type="PANTHER" id="PTHR35008:SF8">
    <property type="entry name" value="ALCOHOL DEHYDROGENASE CYTOCHROME C SUBUNIT"/>
    <property type="match status" value="1"/>
</dbReference>
<dbReference type="Proteomes" id="UP000321405">
    <property type="component" value="Unassembled WGS sequence"/>
</dbReference>
<evidence type="ECO:0000256" key="8">
    <source>
        <dbReference type="ARBA" id="ARBA00023136"/>
    </source>
</evidence>
<dbReference type="PANTHER" id="PTHR35008">
    <property type="entry name" value="BLL4482 PROTEIN-RELATED"/>
    <property type="match status" value="1"/>
</dbReference>
<feature type="domain" description="Cytochrome c" evidence="12">
    <location>
        <begin position="182"/>
        <end position="291"/>
    </location>
</feature>
<feature type="binding site" description="covalent" evidence="9">
    <location>
        <position position="200"/>
    </location>
    <ligand>
        <name>heme c</name>
        <dbReference type="ChEBI" id="CHEBI:61717"/>
        <label>2</label>
    </ligand>
</feature>
<proteinExistence type="predicted"/>
<evidence type="ECO:0000256" key="11">
    <source>
        <dbReference type="SAM" id="SignalP"/>
    </source>
</evidence>
<dbReference type="OrthoDB" id="9811281at2"/>
<keyword evidence="3 9" id="KW-0349">Heme</keyword>
<evidence type="ECO:0000313" key="13">
    <source>
        <dbReference type="EMBL" id="GEL02465.1"/>
    </source>
</evidence>
<dbReference type="EMBL" id="BJVC01000003">
    <property type="protein sequence ID" value="GEL02465.1"/>
    <property type="molecule type" value="Genomic_DNA"/>
</dbReference>
<dbReference type="GO" id="GO:0016614">
    <property type="term" value="F:oxidoreductase activity, acting on CH-OH group of donors"/>
    <property type="evidence" value="ECO:0007669"/>
    <property type="project" value="InterPro"/>
</dbReference>
<evidence type="ECO:0000313" key="14">
    <source>
        <dbReference type="Proteomes" id="UP000321405"/>
    </source>
</evidence>
<feature type="domain" description="Cytochrome c" evidence="12">
    <location>
        <begin position="345"/>
        <end position="433"/>
    </location>
</feature>
<evidence type="ECO:0000256" key="10">
    <source>
        <dbReference type="PIRSR" id="PIRSR000018-51"/>
    </source>
</evidence>
<dbReference type="PROSITE" id="PS51007">
    <property type="entry name" value="CYTC"/>
    <property type="match status" value="3"/>
</dbReference>
<evidence type="ECO:0000256" key="1">
    <source>
        <dbReference type="ARBA" id="ARBA00004236"/>
    </source>
</evidence>
<organism evidence="13 14">
    <name type="scientific">Swaminathania salitolerans</name>
    <dbReference type="NCBI Taxonomy" id="182838"/>
    <lineage>
        <taxon>Bacteria</taxon>
        <taxon>Pseudomonadati</taxon>
        <taxon>Pseudomonadota</taxon>
        <taxon>Alphaproteobacteria</taxon>
        <taxon>Acetobacterales</taxon>
        <taxon>Acetobacteraceae</taxon>
        <taxon>Swaminathania</taxon>
    </lineage>
</organism>
<dbReference type="AlphaFoldDB" id="A0A511BQC3"/>
<evidence type="ECO:0000256" key="3">
    <source>
        <dbReference type="ARBA" id="ARBA00022617"/>
    </source>
</evidence>
<sequence length="475" mass="51453">MRGYGLFRRCRFLLGGLATGMFAAAPGAAHASEDALLARGAYLARAADCVACHTRPGGPVFGGGYGIQSPMGVIYSSNITPSIRYGIGRWSEAGFARAVREGLSSDGRHLYPAMPYDSYSGLTDRDIHALYIYMRQGVAAVEQPVGAETRLRFPYNFRGLMGVWNWLFLDRTRFAPRPAETERAARGRYLVETIAHCGTCHTPRNFMMAAKRGKALSGARVGGWFAPDIAAGRNGPLASWRDEEIDAYLRNGHVRDRAVAAGPMGEAVEHSLRYLTDDDLAAITYYLRLIDRSGSGAIPVEPRRKTISGEREYGFSSAGSEAVLAMARRERAANPGPYADRRDYRSVAGGAALYRAACASCHQLDGSGTQDDYYPALRESTILRGGKPDNLVMTILAGVHRNGADGLAAMPAFRQDLSDAQIVAIVRFLSRTFGGREMAVDSAQVAALRRLDTADFAAQALPSGSRALNTRPERP</sequence>
<keyword evidence="7 10" id="KW-0408">Iron</keyword>
<evidence type="ECO:0000256" key="5">
    <source>
        <dbReference type="ARBA" id="ARBA00022729"/>
    </source>
</evidence>
<dbReference type="GO" id="GO:0005506">
    <property type="term" value="F:iron ion binding"/>
    <property type="evidence" value="ECO:0007669"/>
    <property type="project" value="InterPro"/>
</dbReference>
<dbReference type="Gene3D" id="1.10.760.10">
    <property type="entry name" value="Cytochrome c-like domain"/>
    <property type="match status" value="3"/>
</dbReference>
<evidence type="ECO:0000256" key="4">
    <source>
        <dbReference type="ARBA" id="ARBA00022723"/>
    </source>
</evidence>
<dbReference type="GO" id="GO:0005886">
    <property type="term" value="C:plasma membrane"/>
    <property type="evidence" value="ECO:0007669"/>
    <property type="project" value="UniProtKB-SubCell"/>
</dbReference>
<comment type="caution">
    <text evidence="13">The sequence shown here is derived from an EMBL/GenBank/DDBJ whole genome shotgun (WGS) entry which is preliminary data.</text>
</comment>
<dbReference type="SUPFAM" id="SSF46626">
    <property type="entry name" value="Cytochrome c"/>
    <property type="match status" value="3"/>
</dbReference>
<dbReference type="RefSeq" id="WP_147093547.1">
    <property type="nucleotide sequence ID" value="NZ_BJVC01000003.1"/>
</dbReference>
<accession>A0A511BQC3</accession>
<feature type="binding site" description="covalent" evidence="9">
    <location>
        <position position="358"/>
    </location>
    <ligand>
        <name>heme c</name>
        <dbReference type="ChEBI" id="CHEBI:61717"/>
        <label>3</label>
    </ligand>
</feature>
<dbReference type="GO" id="GO:0020037">
    <property type="term" value="F:heme binding"/>
    <property type="evidence" value="ECO:0007669"/>
    <property type="project" value="InterPro"/>
</dbReference>
<name>A0A511BQC3_9PROT</name>
<dbReference type="InterPro" id="IPR036909">
    <property type="entry name" value="Cyt_c-like_dom_sf"/>
</dbReference>
<feature type="binding site" description="axial binding residue" evidence="10">
    <location>
        <position position="201"/>
    </location>
    <ligand>
        <name>heme c</name>
        <dbReference type="ChEBI" id="CHEBI:61717"/>
        <label>2</label>
    </ligand>
    <ligandPart>
        <name>Fe</name>
        <dbReference type="ChEBI" id="CHEBI:18248"/>
    </ligandPart>
</feature>
<gene>
    <name evidence="13" type="ORF">SSA02_16280</name>
</gene>
<dbReference type="InterPro" id="IPR051459">
    <property type="entry name" value="Cytochrome_c-type_DH"/>
</dbReference>
<dbReference type="InterPro" id="IPR014353">
    <property type="entry name" value="Membr-bd_ADH_cyt_c"/>
</dbReference>
<feature type="chain" id="PRO_5021905379" evidence="11">
    <location>
        <begin position="32"/>
        <end position="475"/>
    </location>
</feature>
<feature type="binding site" description="covalent" evidence="9">
    <location>
        <position position="52"/>
    </location>
    <ligand>
        <name>heme c</name>
        <dbReference type="ChEBI" id="CHEBI:61717"/>
        <label>1</label>
    </ligand>
</feature>
<keyword evidence="5 11" id="KW-0732">Signal</keyword>
<keyword evidence="4 10" id="KW-0479">Metal-binding</keyword>
<keyword evidence="2" id="KW-1003">Cell membrane</keyword>
<feature type="binding site" description="covalent" evidence="9">
    <location>
        <position position="49"/>
    </location>
    <ligand>
        <name>heme c</name>
        <dbReference type="ChEBI" id="CHEBI:61717"/>
        <label>1</label>
    </ligand>
</feature>
<feature type="binding site" description="covalent" evidence="9">
    <location>
        <position position="361"/>
    </location>
    <ligand>
        <name>heme c</name>
        <dbReference type="ChEBI" id="CHEBI:61717"/>
        <label>3</label>
    </ligand>
</feature>
<feature type="binding site" description="axial binding residue" evidence="10">
    <location>
        <position position="362"/>
    </location>
    <ligand>
        <name>heme c</name>
        <dbReference type="ChEBI" id="CHEBI:61717"/>
        <label>3</label>
    </ligand>
    <ligandPart>
        <name>Fe</name>
        <dbReference type="ChEBI" id="CHEBI:18248"/>
    </ligandPart>
</feature>
<dbReference type="Pfam" id="PF13442">
    <property type="entry name" value="Cytochrome_CBB3"/>
    <property type="match status" value="2"/>
</dbReference>
<protein>
    <submittedName>
        <fullName evidence="13">Cytochrome c</fullName>
    </submittedName>
</protein>
<evidence type="ECO:0000256" key="2">
    <source>
        <dbReference type="ARBA" id="ARBA00022475"/>
    </source>
</evidence>
<keyword evidence="6" id="KW-0677">Repeat</keyword>
<dbReference type="GO" id="GO:0009055">
    <property type="term" value="F:electron transfer activity"/>
    <property type="evidence" value="ECO:0007669"/>
    <property type="project" value="InterPro"/>
</dbReference>
<feature type="signal peptide" evidence="11">
    <location>
        <begin position="1"/>
        <end position="31"/>
    </location>
</feature>
<dbReference type="PIRSF" id="PIRSF000018">
    <property type="entry name" value="Mb_ADH_cyt_c"/>
    <property type="match status" value="1"/>
</dbReference>
<comment type="cofactor">
    <cofactor evidence="9">
        <name>heme c</name>
        <dbReference type="ChEBI" id="CHEBI:61717"/>
    </cofactor>
    <text evidence="9">Binds 3 heme c groups covalently per subunit.</text>
</comment>
<reference evidence="13 14" key="1">
    <citation type="submission" date="2019-07" db="EMBL/GenBank/DDBJ databases">
        <title>Whole genome shotgun sequence of Swaminathania salitolerans NBRC 104436.</title>
        <authorList>
            <person name="Hosoyama A."/>
            <person name="Uohara A."/>
            <person name="Ohji S."/>
            <person name="Ichikawa N."/>
        </authorList>
    </citation>
    <scope>NUCLEOTIDE SEQUENCE [LARGE SCALE GENOMIC DNA]</scope>
    <source>
        <strain evidence="13 14">NBRC 104436</strain>
    </source>
</reference>
<evidence type="ECO:0000256" key="9">
    <source>
        <dbReference type="PIRSR" id="PIRSR000018-50"/>
    </source>
</evidence>
<evidence type="ECO:0000256" key="6">
    <source>
        <dbReference type="ARBA" id="ARBA00022737"/>
    </source>
</evidence>
<feature type="binding site" description="covalent" evidence="9">
    <location>
        <position position="197"/>
    </location>
    <ligand>
        <name>heme c</name>
        <dbReference type="ChEBI" id="CHEBI:61717"/>
        <label>2</label>
    </ligand>
</feature>
<feature type="binding site" description="axial binding residue" evidence="10">
    <location>
        <position position="53"/>
    </location>
    <ligand>
        <name>heme c</name>
        <dbReference type="ChEBI" id="CHEBI:61717"/>
        <label>1</label>
    </ligand>
    <ligandPart>
        <name>Fe</name>
        <dbReference type="ChEBI" id="CHEBI:18248"/>
    </ligandPart>
</feature>
<feature type="domain" description="Cytochrome c" evidence="12">
    <location>
        <begin position="35"/>
        <end position="138"/>
    </location>
</feature>